<dbReference type="InterPro" id="IPR010140">
    <property type="entry name" value="Histidinol_P_phosphatase_HisJ"/>
</dbReference>
<comment type="pathway">
    <text evidence="1 8">Amino-acid biosynthesis; L-histidine biosynthesis; L-histidine from 5-phospho-alpha-D-ribose 1-diphosphate: step 8/9.</text>
</comment>
<keyword evidence="6 8" id="KW-0368">Histidine biosynthesis</keyword>
<evidence type="ECO:0000256" key="4">
    <source>
        <dbReference type="ARBA" id="ARBA00022605"/>
    </source>
</evidence>
<sequence>MISFHSHSGQFCRHAHGTLEEVVQSAIAKGFSVLGFSEHMPRTRMEDIYPEEVRQAYPPSGRDTERVLQAFYLGDAVRLKKDHVLEYIVGSLHHVDGIAIDFDEKTLRAAQEKCWVACGGQSTEDGTEELFRSYFDHQYEMLVALKPDVVGHFDLVRMWRRKHLLNEAEKGLLEAYPMREILEYMLTRNPISDDSHGPDQVGAHYERVYPYLRSVGVNSVYALRSSALGKVEQVERSLEGVEKAR</sequence>
<accession>A0A139AEY5</accession>
<proteinExistence type="inferred from homology"/>
<dbReference type="Gene3D" id="3.20.20.140">
    <property type="entry name" value="Metal-dependent hydrolases"/>
    <property type="match status" value="1"/>
</dbReference>
<reference evidence="10 11" key="1">
    <citation type="journal article" date="2015" name="Genome Biol. Evol.">
        <title>Phylogenomic analyses indicate that early fungi evolved digesting cell walls of algal ancestors of land plants.</title>
        <authorList>
            <person name="Chang Y."/>
            <person name="Wang S."/>
            <person name="Sekimoto S."/>
            <person name="Aerts A.L."/>
            <person name="Choi C."/>
            <person name="Clum A."/>
            <person name="LaButti K.M."/>
            <person name="Lindquist E.A."/>
            <person name="Yee Ngan C."/>
            <person name="Ohm R.A."/>
            <person name="Salamov A.A."/>
            <person name="Grigoriev I.V."/>
            <person name="Spatafora J.W."/>
            <person name="Berbee M.L."/>
        </authorList>
    </citation>
    <scope>NUCLEOTIDE SEQUENCE [LARGE SCALE GENOMIC DNA]</scope>
    <source>
        <strain evidence="10 11">JEL478</strain>
    </source>
</reference>
<keyword evidence="5 8" id="KW-0378">Hydrolase</keyword>
<dbReference type="GO" id="GO:0000105">
    <property type="term" value="P:L-histidine biosynthetic process"/>
    <property type="evidence" value="ECO:0007669"/>
    <property type="project" value="UniProtKB-UniRule"/>
</dbReference>
<keyword evidence="11" id="KW-1185">Reference proteome</keyword>
<gene>
    <name evidence="10" type="ORF">M427DRAFT_155647</name>
</gene>
<comment type="catalytic activity">
    <reaction evidence="7 8">
        <text>L-histidinol phosphate + H2O = L-histidinol + phosphate</text>
        <dbReference type="Rhea" id="RHEA:14465"/>
        <dbReference type="ChEBI" id="CHEBI:15377"/>
        <dbReference type="ChEBI" id="CHEBI:43474"/>
        <dbReference type="ChEBI" id="CHEBI:57699"/>
        <dbReference type="ChEBI" id="CHEBI:57980"/>
        <dbReference type="EC" id="3.1.3.15"/>
    </reaction>
</comment>
<dbReference type="GO" id="GO:0005737">
    <property type="term" value="C:cytoplasm"/>
    <property type="evidence" value="ECO:0007669"/>
    <property type="project" value="TreeGrafter"/>
</dbReference>
<evidence type="ECO:0000256" key="6">
    <source>
        <dbReference type="ARBA" id="ARBA00023102"/>
    </source>
</evidence>
<dbReference type="EMBL" id="KQ965765">
    <property type="protein sequence ID" value="KXS14995.1"/>
    <property type="molecule type" value="Genomic_DNA"/>
</dbReference>
<evidence type="ECO:0000313" key="11">
    <source>
        <dbReference type="Proteomes" id="UP000070544"/>
    </source>
</evidence>
<dbReference type="STRING" id="1344416.A0A139AEY5"/>
<dbReference type="SUPFAM" id="SSF89550">
    <property type="entry name" value="PHP domain-like"/>
    <property type="match status" value="1"/>
</dbReference>
<organism evidence="10 11">
    <name type="scientific">Gonapodya prolifera (strain JEL478)</name>
    <name type="common">Monoblepharis prolifera</name>
    <dbReference type="NCBI Taxonomy" id="1344416"/>
    <lineage>
        <taxon>Eukaryota</taxon>
        <taxon>Fungi</taxon>
        <taxon>Fungi incertae sedis</taxon>
        <taxon>Chytridiomycota</taxon>
        <taxon>Chytridiomycota incertae sedis</taxon>
        <taxon>Monoblepharidomycetes</taxon>
        <taxon>Monoblepharidales</taxon>
        <taxon>Gonapodyaceae</taxon>
        <taxon>Gonapodya</taxon>
    </lineage>
</organism>
<keyword evidence="4 8" id="KW-0028">Amino-acid biosynthesis</keyword>
<dbReference type="InterPro" id="IPR016195">
    <property type="entry name" value="Pol/histidinol_Pase-like"/>
</dbReference>
<dbReference type="UniPathway" id="UPA00031">
    <property type="reaction ID" value="UER00013"/>
</dbReference>
<protein>
    <recommendedName>
        <fullName evidence="3 8">Histidinol-phosphatase</fullName>
        <shortName evidence="8">HolPase</shortName>
        <ecNumber evidence="3 8">3.1.3.15</ecNumber>
    </recommendedName>
</protein>
<dbReference type="OrthoDB" id="5957391at2759"/>
<evidence type="ECO:0000256" key="1">
    <source>
        <dbReference type="ARBA" id="ARBA00004970"/>
    </source>
</evidence>
<evidence type="ECO:0000256" key="5">
    <source>
        <dbReference type="ARBA" id="ARBA00022801"/>
    </source>
</evidence>
<dbReference type="EC" id="3.1.3.15" evidence="3 8"/>
<comment type="similarity">
    <text evidence="2 8">Belongs to the PHP hydrolase family. HisK subfamily.</text>
</comment>
<evidence type="ECO:0000256" key="7">
    <source>
        <dbReference type="ARBA" id="ARBA00049158"/>
    </source>
</evidence>
<dbReference type="PANTHER" id="PTHR21039:SF0">
    <property type="entry name" value="HISTIDINOL-PHOSPHATASE"/>
    <property type="match status" value="1"/>
</dbReference>
<dbReference type="AlphaFoldDB" id="A0A139AEY5"/>
<evidence type="ECO:0000259" key="9">
    <source>
        <dbReference type="Pfam" id="PF02811"/>
    </source>
</evidence>
<evidence type="ECO:0000256" key="2">
    <source>
        <dbReference type="ARBA" id="ARBA00009152"/>
    </source>
</evidence>
<dbReference type="Pfam" id="PF02811">
    <property type="entry name" value="PHP"/>
    <property type="match status" value="1"/>
</dbReference>
<name>A0A139AEY5_GONPJ</name>
<dbReference type="GO" id="GO:0004401">
    <property type="term" value="F:histidinol-phosphatase activity"/>
    <property type="evidence" value="ECO:0007669"/>
    <property type="project" value="UniProtKB-UniRule"/>
</dbReference>
<feature type="domain" description="PHP" evidence="9">
    <location>
        <begin position="4"/>
        <end position="170"/>
    </location>
</feature>
<dbReference type="Proteomes" id="UP000070544">
    <property type="component" value="Unassembled WGS sequence"/>
</dbReference>
<evidence type="ECO:0000256" key="3">
    <source>
        <dbReference type="ARBA" id="ARBA00013085"/>
    </source>
</evidence>
<dbReference type="OMA" id="EWIRSDT"/>
<evidence type="ECO:0000256" key="8">
    <source>
        <dbReference type="RuleBase" id="RU366003"/>
    </source>
</evidence>
<evidence type="ECO:0000313" key="10">
    <source>
        <dbReference type="EMBL" id="KXS14995.1"/>
    </source>
</evidence>
<dbReference type="PANTHER" id="PTHR21039">
    <property type="entry name" value="HISTIDINOL PHOSPHATASE-RELATED"/>
    <property type="match status" value="1"/>
</dbReference>
<dbReference type="InterPro" id="IPR004013">
    <property type="entry name" value="PHP_dom"/>
</dbReference>